<protein>
    <recommendedName>
        <fullName evidence="3">Nucleotidyl transferase AbiEii/AbiGii toxin family protein</fullName>
    </recommendedName>
</protein>
<sequence>MAYTFDELLLLAEREAGGIDVPTRPTIVKELLHYDILLALSRSEMGRRLVFQGGTALRLCYGGQRYSEDLDFVCGHDASEPFELGEVMSLLREHVVQRYGLEVEVKAPGPDRVFDGEDVVVKRWSVSIHVPGFAAKQKIHFEICNVPAYQAEPTLLQPRYEFLSDVYGDIALQVESQSEIYADKIVALIGRRHVKARDLWDLRWLDQRGASADMDIVQNKLDDYGLQDVSDRIERALATLQAPGAAKQFHDEMVRFVTPTVAQRLLASPDSAAPWLANAQRVLEAVQHELLDRPSPR</sequence>
<reference evidence="1" key="1">
    <citation type="submission" date="2015-12" db="EMBL/GenBank/DDBJ databases">
        <authorList>
            <person name="Bansal K."/>
            <person name="Midha S."/>
            <person name="Patil P.B."/>
        </authorList>
    </citation>
    <scope>NUCLEOTIDE SEQUENCE</scope>
    <source>
        <strain evidence="1">LMG867</strain>
    </source>
</reference>
<comment type="caution">
    <text evidence="1">The sequence shown here is derived from an EMBL/GenBank/DDBJ whole genome shotgun (WGS) entry which is preliminary data.</text>
</comment>
<evidence type="ECO:0000313" key="2">
    <source>
        <dbReference type="Proteomes" id="UP000825388"/>
    </source>
</evidence>
<organism evidence="1 2">
    <name type="scientific">Xanthomonas citri pv. sesbaniae</name>
    <dbReference type="NCBI Taxonomy" id="473425"/>
    <lineage>
        <taxon>Bacteria</taxon>
        <taxon>Pseudomonadati</taxon>
        <taxon>Pseudomonadota</taxon>
        <taxon>Gammaproteobacteria</taxon>
        <taxon>Lysobacterales</taxon>
        <taxon>Lysobacteraceae</taxon>
        <taxon>Xanthomonas</taxon>
    </lineage>
</organism>
<dbReference type="InterPro" id="IPR014942">
    <property type="entry name" value="AbiEii"/>
</dbReference>
<name>A0AAW4RN15_XANCI</name>
<evidence type="ECO:0000313" key="1">
    <source>
        <dbReference type="EMBL" id="MBZ3925592.1"/>
    </source>
</evidence>
<dbReference type="AlphaFoldDB" id="A0AAW4RN15"/>
<gene>
    <name evidence="1" type="ORF">Xseb_16570</name>
</gene>
<dbReference type="Proteomes" id="UP000825388">
    <property type="component" value="Unassembled WGS sequence"/>
</dbReference>
<dbReference type="RefSeq" id="WP_089113705.1">
    <property type="nucleotide sequence ID" value="NZ_LOKL01000131.1"/>
</dbReference>
<evidence type="ECO:0008006" key="3">
    <source>
        <dbReference type="Google" id="ProtNLM"/>
    </source>
</evidence>
<accession>A0AAW4RN15</accession>
<dbReference type="Pfam" id="PF08843">
    <property type="entry name" value="AbiEii"/>
    <property type="match status" value="1"/>
</dbReference>
<dbReference type="EMBL" id="LOKL01000131">
    <property type="protein sequence ID" value="MBZ3925592.1"/>
    <property type="molecule type" value="Genomic_DNA"/>
</dbReference>
<dbReference type="Gene3D" id="3.10.450.620">
    <property type="entry name" value="JHP933, nucleotidyltransferase-like core domain"/>
    <property type="match status" value="1"/>
</dbReference>
<proteinExistence type="predicted"/>